<feature type="transmembrane region" description="Helical" evidence="1">
    <location>
        <begin position="375"/>
        <end position="395"/>
    </location>
</feature>
<protein>
    <submittedName>
        <fullName evidence="3">Uncharacterized protein</fullName>
    </submittedName>
</protein>
<dbReference type="Proteomes" id="UP001642540">
    <property type="component" value="Unassembled WGS sequence"/>
</dbReference>
<sequence>MRSHSLLIVWFLVEVSFSYSLNKVASLKYSKLPPIKLNSHCFINWVVESQDAPSHYSHPLPFSNGGDGDEGDYHSTKTVFNPFHLNFNIEKDTLLDITAEPLTLQDHYFRYTLKHAGNCIIFYLQTNTVNGTLSAIHNSGYSTSDWAIFFIELNLHNTEIVEVFRKGVESSEMMDFITPFFASIIFRHEIVSGQELEFTTYCHHCPLEIGKIQRLIKTTNYNRSAVSLNTLKSLCSSWNQNGYESEAYLHFVMVEGTYNLNMNVRTIIELNRKNYKSLHKLSMAGILMWQMVTKKLNLTIKNVRRFNINEEGPIEWTLNIKWWEFQLTASQNVWAQARGAFLPVLTHKQMLVYCQNASTIREKNLDIYVKPFDSLTWLFMFLVCFILALMYQNLCKGMDLLWPLIGIPTTYFHNRKILYFYLTYALLLSIMYDSEMSTEFITMDTSITTRELTQLGYRLLGNIPPFIQLAKRTIPRMYKVICDFAGTTNFNEVYRNDYYTIPNGNVSVKLAAMIQEKVILFSATLGYQWFGSLLFLLSRQTHTVILWNNPQAIVCGRFLMPEALHVTHSEYYRLWGFFSGRAYKLYSRMEQGGIPEWLKYLVDYSKFLKIPLQWSSNQYYATEYYTIDLDSPVGVVCMVYFGVLVGFAVVFSIVKFKLRGTTNFCKKVRAELFDTVKNCRNFEFCSVLSRNNKTRLRVISVKPHEEF</sequence>
<organism evidence="3 4">
    <name type="scientific">Orchesella dallaii</name>
    <dbReference type="NCBI Taxonomy" id="48710"/>
    <lineage>
        <taxon>Eukaryota</taxon>
        <taxon>Metazoa</taxon>
        <taxon>Ecdysozoa</taxon>
        <taxon>Arthropoda</taxon>
        <taxon>Hexapoda</taxon>
        <taxon>Collembola</taxon>
        <taxon>Entomobryomorpha</taxon>
        <taxon>Entomobryoidea</taxon>
        <taxon>Orchesellidae</taxon>
        <taxon>Orchesellinae</taxon>
        <taxon>Orchesella</taxon>
    </lineage>
</organism>
<name>A0ABP1S8A9_9HEXA</name>
<feature type="transmembrane region" description="Helical" evidence="1">
    <location>
        <begin position="518"/>
        <end position="537"/>
    </location>
</feature>
<reference evidence="3 4" key="1">
    <citation type="submission" date="2024-08" db="EMBL/GenBank/DDBJ databases">
        <authorList>
            <person name="Cucini C."/>
            <person name="Frati F."/>
        </authorList>
    </citation>
    <scope>NUCLEOTIDE SEQUENCE [LARGE SCALE GENOMIC DNA]</scope>
</reference>
<evidence type="ECO:0000313" key="3">
    <source>
        <dbReference type="EMBL" id="CAL8147057.1"/>
    </source>
</evidence>
<feature type="chain" id="PRO_5046617077" evidence="2">
    <location>
        <begin position="21"/>
        <end position="707"/>
    </location>
</feature>
<dbReference type="EMBL" id="CAXLJM020000164">
    <property type="protein sequence ID" value="CAL8147057.1"/>
    <property type="molecule type" value="Genomic_DNA"/>
</dbReference>
<keyword evidence="1" id="KW-1133">Transmembrane helix</keyword>
<gene>
    <name evidence="3" type="ORF">ODALV1_LOCUS31022</name>
</gene>
<evidence type="ECO:0000256" key="2">
    <source>
        <dbReference type="SAM" id="SignalP"/>
    </source>
</evidence>
<feature type="signal peptide" evidence="2">
    <location>
        <begin position="1"/>
        <end position="20"/>
    </location>
</feature>
<keyword evidence="1" id="KW-0812">Transmembrane</keyword>
<keyword evidence="4" id="KW-1185">Reference proteome</keyword>
<evidence type="ECO:0000313" key="4">
    <source>
        <dbReference type="Proteomes" id="UP001642540"/>
    </source>
</evidence>
<evidence type="ECO:0000256" key="1">
    <source>
        <dbReference type="SAM" id="Phobius"/>
    </source>
</evidence>
<keyword evidence="2" id="KW-0732">Signal</keyword>
<feature type="transmembrane region" description="Helical" evidence="1">
    <location>
        <begin position="633"/>
        <end position="654"/>
    </location>
</feature>
<comment type="caution">
    <text evidence="3">The sequence shown here is derived from an EMBL/GenBank/DDBJ whole genome shotgun (WGS) entry which is preliminary data.</text>
</comment>
<keyword evidence="1" id="KW-0472">Membrane</keyword>
<proteinExistence type="predicted"/>
<accession>A0ABP1S8A9</accession>